<gene>
    <name evidence="2" type="ORF">EURHEDRAFT_413184</name>
</gene>
<name>A0A017SBF8_ASPRC</name>
<feature type="region of interest" description="Disordered" evidence="1">
    <location>
        <begin position="18"/>
        <end position="124"/>
    </location>
</feature>
<feature type="compositionally biased region" description="Basic and acidic residues" evidence="1">
    <location>
        <begin position="93"/>
        <end position="108"/>
    </location>
</feature>
<accession>A0A017SBF8</accession>
<evidence type="ECO:0000256" key="1">
    <source>
        <dbReference type="SAM" id="MobiDB-lite"/>
    </source>
</evidence>
<dbReference type="Proteomes" id="UP000019804">
    <property type="component" value="Unassembled WGS sequence"/>
</dbReference>
<organism evidence="2 3">
    <name type="scientific">Aspergillus ruber (strain CBS 135680)</name>
    <dbReference type="NCBI Taxonomy" id="1388766"/>
    <lineage>
        <taxon>Eukaryota</taxon>
        <taxon>Fungi</taxon>
        <taxon>Dikarya</taxon>
        <taxon>Ascomycota</taxon>
        <taxon>Pezizomycotina</taxon>
        <taxon>Eurotiomycetes</taxon>
        <taxon>Eurotiomycetidae</taxon>
        <taxon>Eurotiales</taxon>
        <taxon>Aspergillaceae</taxon>
        <taxon>Aspergillus</taxon>
        <taxon>Aspergillus subgen. Aspergillus</taxon>
    </lineage>
</organism>
<reference evidence="3" key="1">
    <citation type="journal article" date="2014" name="Nat. Commun.">
        <title>Genomic adaptations of the halophilic Dead Sea filamentous fungus Eurotium rubrum.</title>
        <authorList>
            <person name="Kis-Papo T."/>
            <person name="Weig A.R."/>
            <person name="Riley R."/>
            <person name="Persoh D."/>
            <person name="Salamov A."/>
            <person name="Sun H."/>
            <person name="Lipzen A."/>
            <person name="Wasser S.P."/>
            <person name="Rambold G."/>
            <person name="Grigoriev I.V."/>
            <person name="Nevo E."/>
        </authorList>
    </citation>
    <scope>NUCLEOTIDE SEQUENCE [LARGE SCALE GENOMIC DNA]</scope>
    <source>
        <strain evidence="3">CBS 135680</strain>
    </source>
</reference>
<dbReference type="EMBL" id="KK088426">
    <property type="protein sequence ID" value="EYE94378.1"/>
    <property type="molecule type" value="Genomic_DNA"/>
</dbReference>
<dbReference type="OrthoDB" id="3359339at2759"/>
<dbReference type="STRING" id="1388766.A0A017SBF8"/>
<proteinExistence type="predicted"/>
<dbReference type="HOGENOM" id="CLU_154736_1_0_1"/>
<dbReference type="RefSeq" id="XP_040638066.1">
    <property type="nucleotide sequence ID" value="XM_040782107.1"/>
</dbReference>
<sequence>MAESDALHLAARAEQDLNSYQAKQGLGPKSDSTIESGVNEFVDKKFPQETGVKTGREAGPTGSDNKPIPEDEGGSRDDRGRLATAGEFQGKGGPEDKARIQGERRPGDQDTLNLQDLKREGIAK</sequence>
<dbReference type="GeneID" id="63697231"/>
<evidence type="ECO:0000313" key="3">
    <source>
        <dbReference type="Proteomes" id="UP000019804"/>
    </source>
</evidence>
<dbReference type="AlphaFoldDB" id="A0A017SBF8"/>
<feature type="compositionally biased region" description="Basic and acidic residues" evidence="1">
    <location>
        <begin position="67"/>
        <end position="81"/>
    </location>
</feature>
<evidence type="ECO:0000313" key="2">
    <source>
        <dbReference type="EMBL" id="EYE94378.1"/>
    </source>
</evidence>
<protein>
    <submittedName>
        <fullName evidence="2">Uncharacterized protein</fullName>
    </submittedName>
</protein>
<keyword evidence="3" id="KW-1185">Reference proteome</keyword>